<accession>A0ABT7SX76</accession>
<keyword evidence="2 4" id="KW-0575">Peroxidase</keyword>
<dbReference type="PRINTS" id="PR01011">
    <property type="entry name" value="GLUTPROXDASE"/>
</dbReference>
<comment type="caution">
    <text evidence="6">The sequence shown here is derived from an EMBL/GenBank/DDBJ whole genome shotgun (WGS) entry which is preliminary data.</text>
</comment>
<dbReference type="Pfam" id="PF00255">
    <property type="entry name" value="GSHPx"/>
    <property type="match status" value="1"/>
</dbReference>
<keyword evidence="3 4" id="KW-0560">Oxidoreductase</keyword>
<keyword evidence="7" id="KW-1185">Reference proteome</keyword>
<evidence type="ECO:0000256" key="1">
    <source>
        <dbReference type="ARBA" id="ARBA00006926"/>
    </source>
</evidence>
<evidence type="ECO:0000313" key="7">
    <source>
        <dbReference type="Proteomes" id="UP001234343"/>
    </source>
</evidence>
<evidence type="ECO:0000313" key="6">
    <source>
        <dbReference type="EMBL" id="MDM7860760.1"/>
    </source>
</evidence>
<dbReference type="InterPro" id="IPR000889">
    <property type="entry name" value="Glutathione_peroxidase"/>
</dbReference>
<evidence type="ECO:0000256" key="5">
    <source>
        <dbReference type="SAM" id="SignalP"/>
    </source>
</evidence>
<gene>
    <name evidence="6" type="ORF">QTP81_09135</name>
</gene>
<dbReference type="GO" id="GO:0004601">
    <property type="term" value="F:peroxidase activity"/>
    <property type="evidence" value="ECO:0007669"/>
    <property type="project" value="UniProtKB-KW"/>
</dbReference>
<dbReference type="SUPFAM" id="SSF52833">
    <property type="entry name" value="Thioredoxin-like"/>
    <property type="match status" value="1"/>
</dbReference>
<feature type="chain" id="PRO_5046234000" description="Glutathione peroxidase" evidence="5">
    <location>
        <begin position="23"/>
        <end position="185"/>
    </location>
</feature>
<protein>
    <recommendedName>
        <fullName evidence="4">Glutathione peroxidase</fullName>
    </recommendedName>
</protein>
<feature type="signal peptide" evidence="5">
    <location>
        <begin position="1"/>
        <end position="22"/>
    </location>
</feature>
<dbReference type="PROSITE" id="PS00460">
    <property type="entry name" value="GLUTATHIONE_PEROXID_1"/>
    <property type="match status" value="1"/>
</dbReference>
<sequence length="185" mass="20901">MKQLLLKLSIAALALTSLTTQANDCPDILKFMKRKLNSQEMVNMCDAYKGQTLLIVNTASYCGFTKQFEGLEELYSTYKDQGFTVLGFPAHNFNQEDEDEGKIVEQCVLEYGVQFPMFEPLSVEGDDADPLFRRLADEAGKAPEWNFYKYLVDKKGNVVDYYSNWTSPTSSSLIKDLEAALAIQD</sequence>
<dbReference type="EMBL" id="JAUCBP010000007">
    <property type="protein sequence ID" value="MDM7860760.1"/>
    <property type="molecule type" value="Genomic_DNA"/>
</dbReference>
<dbReference type="PROSITE" id="PS51355">
    <property type="entry name" value="GLUTATHIONE_PEROXID_3"/>
    <property type="match status" value="1"/>
</dbReference>
<dbReference type="PANTHER" id="PTHR11592:SF44">
    <property type="entry name" value="GLUTATHIONE PEROXIDASE"/>
    <property type="match status" value="1"/>
</dbReference>
<dbReference type="InterPro" id="IPR029759">
    <property type="entry name" value="GPX_AS"/>
</dbReference>
<dbReference type="Gene3D" id="3.40.30.10">
    <property type="entry name" value="Glutaredoxin"/>
    <property type="match status" value="1"/>
</dbReference>
<evidence type="ECO:0000256" key="3">
    <source>
        <dbReference type="ARBA" id="ARBA00023002"/>
    </source>
</evidence>
<dbReference type="PIRSF" id="PIRSF000303">
    <property type="entry name" value="Glutathion_perox"/>
    <property type="match status" value="1"/>
</dbReference>
<comment type="similarity">
    <text evidence="1 4">Belongs to the glutathione peroxidase family.</text>
</comment>
<keyword evidence="5" id="KW-0732">Signal</keyword>
<proteinExistence type="inferred from homology"/>
<dbReference type="RefSeq" id="WP_289365046.1">
    <property type="nucleotide sequence ID" value="NZ_JAUCBP010000007.1"/>
</dbReference>
<evidence type="ECO:0000256" key="2">
    <source>
        <dbReference type="ARBA" id="ARBA00022559"/>
    </source>
</evidence>
<dbReference type="PANTHER" id="PTHR11592">
    <property type="entry name" value="GLUTATHIONE PEROXIDASE"/>
    <property type="match status" value="1"/>
</dbReference>
<reference evidence="6 7" key="1">
    <citation type="submission" date="2023-06" db="EMBL/GenBank/DDBJ databases">
        <title>Alteromonas sp. ASW11-36 isolated from intertidal sand.</title>
        <authorList>
            <person name="Li Y."/>
        </authorList>
    </citation>
    <scope>NUCLEOTIDE SEQUENCE [LARGE SCALE GENOMIC DNA]</scope>
    <source>
        <strain evidence="6 7">ASW11-36</strain>
    </source>
</reference>
<name>A0ABT7SX76_9ALTE</name>
<evidence type="ECO:0000256" key="4">
    <source>
        <dbReference type="RuleBase" id="RU000499"/>
    </source>
</evidence>
<dbReference type="InterPro" id="IPR036249">
    <property type="entry name" value="Thioredoxin-like_sf"/>
</dbReference>
<organism evidence="6 7">
    <name type="scientific">Alteromonas arenosi</name>
    <dbReference type="NCBI Taxonomy" id="3055817"/>
    <lineage>
        <taxon>Bacteria</taxon>
        <taxon>Pseudomonadati</taxon>
        <taxon>Pseudomonadota</taxon>
        <taxon>Gammaproteobacteria</taxon>
        <taxon>Alteromonadales</taxon>
        <taxon>Alteromonadaceae</taxon>
        <taxon>Alteromonas/Salinimonas group</taxon>
        <taxon>Alteromonas</taxon>
    </lineage>
</organism>
<dbReference type="Proteomes" id="UP001234343">
    <property type="component" value="Unassembled WGS sequence"/>
</dbReference>
<dbReference type="CDD" id="cd00340">
    <property type="entry name" value="GSH_Peroxidase"/>
    <property type="match status" value="1"/>
</dbReference>